<evidence type="ECO:0000256" key="2">
    <source>
        <dbReference type="SAM" id="MobiDB-lite"/>
    </source>
</evidence>
<dbReference type="Gene3D" id="1.10.8.10">
    <property type="entry name" value="DNA helicase RuvA subunit, C-terminal domain"/>
    <property type="match status" value="1"/>
</dbReference>
<organism evidence="3 4">
    <name type="scientific">Pristionchus pacificus</name>
    <name type="common">Parasitic nematode worm</name>
    <dbReference type="NCBI Taxonomy" id="54126"/>
    <lineage>
        <taxon>Eukaryota</taxon>
        <taxon>Metazoa</taxon>
        <taxon>Ecdysozoa</taxon>
        <taxon>Nematoda</taxon>
        <taxon>Chromadorea</taxon>
        <taxon>Rhabditida</taxon>
        <taxon>Rhabditina</taxon>
        <taxon>Diplogasteromorpha</taxon>
        <taxon>Diplogasteroidea</taxon>
        <taxon>Neodiplogasteridae</taxon>
        <taxon>Pristionchus</taxon>
    </lineage>
</organism>
<dbReference type="PROSITE" id="PS50030">
    <property type="entry name" value="UBA"/>
    <property type="match status" value="1"/>
</dbReference>
<dbReference type="SUPFAM" id="SSF46934">
    <property type="entry name" value="UBA-like"/>
    <property type="match status" value="1"/>
</dbReference>
<dbReference type="Gene3D" id="1.20.58.890">
    <property type="match status" value="1"/>
</dbReference>
<proteinExistence type="predicted"/>
<gene>
    <name evidence="3" type="primary">WBGene00091411</name>
</gene>
<dbReference type="SMART" id="SM00165">
    <property type="entry name" value="UBA"/>
    <property type="match status" value="1"/>
</dbReference>
<dbReference type="GO" id="GO:0050821">
    <property type="term" value="P:protein stabilization"/>
    <property type="evidence" value="ECO:0000318"/>
    <property type="project" value="GO_Central"/>
</dbReference>
<dbReference type="GO" id="GO:0051087">
    <property type="term" value="F:protein-folding chaperone binding"/>
    <property type="evidence" value="ECO:0007669"/>
    <property type="project" value="InterPro"/>
</dbReference>
<dbReference type="Proteomes" id="UP000005239">
    <property type="component" value="Unassembled WGS sequence"/>
</dbReference>
<dbReference type="GO" id="GO:0000774">
    <property type="term" value="F:adenyl-nucleotide exchange factor activity"/>
    <property type="evidence" value="ECO:0000318"/>
    <property type="project" value="GO_Central"/>
</dbReference>
<keyword evidence="4" id="KW-1185">Reference proteome</keyword>
<reference evidence="3" key="2">
    <citation type="submission" date="2022-06" db="UniProtKB">
        <authorList>
            <consortium name="EnsemblMetazoa"/>
        </authorList>
    </citation>
    <scope>IDENTIFICATION</scope>
    <source>
        <strain evidence="3">PS312</strain>
    </source>
</reference>
<feature type="coiled-coil region" evidence="1">
    <location>
        <begin position="136"/>
        <end position="163"/>
    </location>
</feature>
<evidence type="ECO:0000313" key="3">
    <source>
        <dbReference type="EnsemblMetazoa" id="PPA01857.1"/>
    </source>
</evidence>
<dbReference type="PANTHER" id="PTHR12334:SF6">
    <property type="entry name" value="BAG FAMILY MOLECULAR CHAPERONE REGULATOR 2"/>
    <property type="match status" value="1"/>
</dbReference>
<evidence type="ECO:0000256" key="1">
    <source>
        <dbReference type="SAM" id="Coils"/>
    </source>
</evidence>
<feature type="region of interest" description="Disordered" evidence="2">
    <location>
        <begin position="70"/>
        <end position="121"/>
    </location>
</feature>
<sequence>MNEDFRPFIDRVVNGMNGALYGSGLTDKAQSVVNQLVSAGYGMQTAVDALQKTDFNLEKAFENLLSDPKKEVKTEKKKEEMAEVKKREGEKMKTDNGSASSASSTSGSQHANMSATNNAREVPVRLVRNRSIDDFNDQMVHMLDEIERRVEQLRETAGMLEAEKESIVDMLSNFNLNSELMRLGAGDREDINATANRLMARTRAVEVLVGTPRNSEQQNALQQVNTLIEGMINKMSDDLGNTKEQCRRFLNACSPEETGPIDQRFQAQVIECTADDQKKIRRKLAQIITQIERAERTCMPQW</sequence>
<dbReference type="InterPro" id="IPR037689">
    <property type="entry name" value="BAG2"/>
</dbReference>
<dbReference type="OrthoDB" id="6284251at2759"/>
<feature type="compositionally biased region" description="Basic and acidic residues" evidence="2">
    <location>
        <begin position="70"/>
        <end position="94"/>
    </location>
</feature>
<feature type="compositionally biased region" description="Low complexity" evidence="2">
    <location>
        <begin position="97"/>
        <end position="108"/>
    </location>
</feature>
<accession>A0A2A6C9X1</accession>
<dbReference type="PANTHER" id="PTHR12334">
    <property type="entry name" value="BAG FAMILY MOLECULAR CHAPERONE REGULATOR 2"/>
    <property type="match status" value="1"/>
</dbReference>
<feature type="compositionally biased region" description="Polar residues" evidence="2">
    <location>
        <begin position="109"/>
        <end position="119"/>
    </location>
</feature>
<reference evidence="4" key="1">
    <citation type="journal article" date="2008" name="Nat. Genet.">
        <title>The Pristionchus pacificus genome provides a unique perspective on nematode lifestyle and parasitism.</title>
        <authorList>
            <person name="Dieterich C."/>
            <person name="Clifton S.W."/>
            <person name="Schuster L.N."/>
            <person name="Chinwalla A."/>
            <person name="Delehaunty K."/>
            <person name="Dinkelacker I."/>
            <person name="Fulton L."/>
            <person name="Fulton R."/>
            <person name="Godfrey J."/>
            <person name="Minx P."/>
            <person name="Mitreva M."/>
            <person name="Roeseler W."/>
            <person name="Tian H."/>
            <person name="Witte H."/>
            <person name="Yang S.P."/>
            <person name="Wilson R.K."/>
            <person name="Sommer R.J."/>
        </authorList>
    </citation>
    <scope>NUCLEOTIDE SEQUENCE [LARGE SCALE GENOMIC DNA]</scope>
    <source>
        <strain evidence="4">PS312</strain>
    </source>
</reference>
<dbReference type="InterPro" id="IPR015940">
    <property type="entry name" value="UBA"/>
</dbReference>
<protein>
    <submittedName>
        <fullName evidence="3">Unc-23</fullName>
    </submittedName>
</protein>
<accession>A0A8R1Y723</accession>
<evidence type="ECO:0000313" key="4">
    <source>
        <dbReference type="Proteomes" id="UP000005239"/>
    </source>
</evidence>
<name>A0A2A6C9X1_PRIPA</name>
<dbReference type="InterPro" id="IPR009060">
    <property type="entry name" value="UBA-like_sf"/>
</dbReference>
<keyword evidence="1" id="KW-0175">Coiled coil</keyword>
<dbReference type="EnsemblMetazoa" id="PPA01857.1">
    <property type="protein sequence ID" value="PPA01857.1"/>
    <property type="gene ID" value="WBGene00091411"/>
</dbReference>
<dbReference type="AlphaFoldDB" id="A0A2A6C9X1"/>